<dbReference type="CDD" id="cd00067">
    <property type="entry name" value="GAL4"/>
    <property type="match status" value="1"/>
</dbReference>
<evidence type="ECO:0000256" key="1">
    <source>
        <dbReference type="ARBA" id="ARBA00023242"/>
    </source>
</evidence>
<dbReference type="SUPFAM" id="SSF57701">
    <property type="entry name" value="Zn2/Cys6 DNA-binding domain"/>
    <property type="match status" value="1"/>
</dbReference>
<evidence type="ECO:0000256" key="2">
    <source>
        <dbReference type="SAM" id="MobiDB-lite"/>
    </source>
</evidence>
<reference evidence="4" key="1">
    <citation type="journal article" date="2023" name="Mol. Phylogenet. Evol.">
        <title>Genome-scale phylogeny and comparative genomics of the fungal order Sordariales.</title>
        <authorList>
            <person name="Hensen N."/>
            <person name="Bonometti L."/>
            <person name="Westerberg I."/>
            <person name="Brannstrom I.O."/>
            <person name="Guillou S."/>
            <person name="Cros-Aarteil S."/>
            <person name="Calhoun S."/>
            <person name="Haridas S."/>
            <person name="Kuo A."/>
            <person name="Mondo S."/>
            <person name="Pangilinan J."/>
            <person name="Riley R."/>
            <person name="LaButti K."/>
            <person name="Andreopoulos B."/>
            <person name="Lipzen A."/>
            <person name="Chen C."/>
            <person name="Yan M."/>
            <person name="Daum C."/>
            <person name="Ng V."/>
            <person name="Clum A."/>
            <person name="Steindorff A."/>
            <person name="Ohm R.A."/>
            <person name="Martin F."/>
            <person name="Silar P."/>
            <person name="Natvig D.O."/>
            <person name="Lalanne C."/>
            <person name="Gautier V."/>
            <person name="Ament-Velasquez S.L."/>
            <person name="Kruys A."/>
            <person name="Hutchinson M.I."/>
            <person name="Powell A.J."/>
            <person name="Barry K."/>
            <person name="Miller A.N."/>
            <person name="Grigoriev I.V."/>
            <person name="Debuchy R."/>
            <person name="Gladieux P."/>
            <person name="Hiltunen Thoren M."/>
            <person name="Johannesson H."/>
        </authorList>
    </citation>
    <scope>NUCLEOTIDE SEQUENCE</scope>
    <source>
        <strain evidence="4">CBS 626.80</strain>
    </source>
</reference>
<feature type="compositionally biased region" description="Gly residues" evidence="2">
    <location>
        <begin position="468"/>
        <end position="487"/>
    </location>
</feature>
<dbReference type="InterPro" id="IPR001138">
    <property type="entry name" value="Zn2Cys6_DnaBD"/>
</dbReference>
<evidence type="ECO:0000313" key="4">
    <source>
        <dbReference type="EMBL" id="KAK3955630.1"/>
    </source>
</evidence>
<dbReference type="PROSITE" id="PS00463">
    <property type="entry name" value="ZN2_CY6_FUNGAL_1"/>
    <property type="match status" value="1"/>
</dbReference>
<dbReference type="PANTHER" id="PTHR47784">
    <property type="entry name" value="STEROL UPTAKE CONTROL PROTEIN 2"/>
    <property type="match status" value="1"/>
</dbReference>
<proteinExistence type="predicted"/>
<organism evidence="4 5">
    <name type="scientific">Pseudoneurospora amorphoporcata</name>
    <dbReference type="NCBI Taxonomy" id="241081"/>
    <lineage>
        <taxon>Eukaryota</taxon>
        <taxon>Fungi</taxon>
        <taxon>Dikarya</taxon>
        <taxon>Ascomycota</taxon>
        <taxon>Pezizomycotina</taxon>
        <taxon>Sordariomycetes</taxon>
        <taxon>Sordariomycetidae</taxon>
        <taxon>Sordariales</taxon>
        <taxon>Sordariaceae</taxon>
        <taxon>Pseudoneurospora</taxon>
    </lineage>
</organism>
<keyword evidence="1" id="KW-0539">Nucleus</keyword>
<feature type="domain" description="Zn(2)-C6 fungal-type" evidence="3">
    <location>
        <begin position="12"/>
        <end position="42"/>
    </location>
</feature>
<dbReference type="GO" id="GO:0001228">
    <property type="term" value="F:DNA-binding transcription activator activity, RNA polymerase II-specific"/>
    <property type="evidence" value="ECO:0007669"/>
    <property type="project" value="TreeGrafter"/>
</dbReference>
<dbReference type="PROSITE" id="PS50048">
    <property type="entry name" value="ZN2_CY6_FUNGAL_2"/>
    <property type="match status" value="1"/>
</dbReference>
<dbReference type="AlphaFoldDB" id="A0AAN6P0U1"/>
<evidence type="ECO:0000259" key="3">
    <source>
        <dbReference type="PROSITE" id="PS50048"/>
    </source>
</evidence>
<keyword evidence="5" id="KW-1185">Reference proteome</keyword>
<evidence type="ECO:0000313" key="5">
    <source>
        <dbReference type="Proteomes" id="UP001303222"/>
    </source>
</evidence>
<sequence length="503" mass="55960">MMRRSHRKSRKGCLECKRRHIKCDETRPRCINCQTVERECSYPILPGTSTGSDDLSMSPADYLSVAATPPSSAAGSASASVASFSSYGGSTATTPVPALGPEPGPLPFIPDVAPFPAPNQDSSESQSPNVNMVHMELLYHYTTDIFITFPPLGDTVRSLTMHHALREPYLMYQILALSARHLSVLRPHREAFYHHHAIQLQTHALTLFNSIDMSHFDSPGCPVEKRVPLFLFSSVLGFHALCDTLSYRDAEFPATLTRFVGYLHLHRGIYGVMEGYMEEMKQSELKPIIEEGIRLYDTRGTGPECHDILTRLGERFSTSSSSSSSRARAGDSNRDGEDGEEGERDGEGETMKALRQAVQHLQVIFDAMPSPARQVQMLLAWGTMLRKPVMDMLEEGKPEVLAVLAYYFVCLHLCRKVWISGDSGKFLLESLVRYMSYLGPEWEEWLETPCRLLREADEMEARQARQTGAGGSGGSGGEFGFGIGGGSHEQQQRQQQQQYQGQL</sequence>
<dbReference type="InterPro" id="IPR036864">
    <property type="entry name" value="Zn2-C6_fun-type_DNA-bd_sf"/>
</dbReference>
<dbReference type="Proteomes" id="UP001303222">
    <property type="component" value="Unassembled WGS sequence"/>
</dbReference>
<gene>
    <name evidence="4" type="ORF">QBC32DRAFT_29157</name>
</gene>
<dbReference type="SMART" id="SM00066">
    <property type="entry name" value="GAL4"/>
    <property type="match status" value="1"/>
</dbReference>
<dbReference type="EMBL" id="MU859074">
    <property type="protein sequence ID" value="KAK3955630.1"/>
    <property type="molecule type" value="Genomic_DNA"/>
</dbReference>
<reference evidence="4" key="2">
    <citation type="submission" date="2023-06" db="EMBL/GenBank/DDBJ databases">
        <authorList>
            <consortium name="Lawrence Berkeley National Laboratory"/>
            <person name="Mondo S.J."/>
            <person name="Hensen N."/>
            <person name="Bonometti L."/>
            <person name="Westerberg I."/>
            <person name="Brannstrom I.O."/>
            <person name="Guillou S."/>
            <person name="Cros-Aarteil S."/>
            <person name="Calhoun S."/>
            <person name="Haridas S."/>
            <person name="Kuo A."/>
            <person name="Pangilinan J."/>
            <person name="Riley R."/>
            <person name="Labutti K."/>
            <person name="Andreopoulos B."/>
            <person name="Lipzen A."/>
            <person name="Chen C."/>
            <person name="Yanf M."/>
            <person name="Daum C."/>
            <person name="Ng V."/>
            <person name="Clum A."/>
            <person name="Steindorff A."/>
            <person name="Ohm R."/>
            <person name="Martin F."/>
            <person name="Silar P."/>
            <person name="Natvig D."/>
            <person name="Lalanne C."/>
            <person name="Gautier V."/>
            <person name="Ament-Velasquez S.L."/>
            <person name="Kruys A."/>
            <person name="Hutchinson M.I."/>
            <person name="Powell A.J."/>
            <person name="Barry K."/>
            <person name="Miller A.N."/>
            <person name="Grigoriev I.V."/>
            <person name="Debuchy R."/>
            <person name="Gladieux P."/>
            <person name="Thoren M.H."/>
            <person name="Johannesson H."/>
        </authorList>
    </citation>
    <scope>NUCLEOTIDE SEQUENCE</scope>
    <source>
        <strain evidence="4">CBS 626.80</strain>
    </source>
</reference>
<dbReference type="InterPro" id="IPR053157">
    <property type="entry name" value="Sterol_Uptake_Regulator"/>
</dbReference>
<dbReference type="GO" id="GO:0008270">
    <property type="term" value="F:zinc ion binding"/>
    <property type="evidence" value="ECO:0007669"/>
    <property type="project" value="InterPro"/>
</dbReference>
<dbReference type="Pfam" id="PF00172">
    <property type="entry name" value="Zn_clus"/>
    <property type="match status" value="1"/>
</dbReference>
<feature type="region of interest" description="Disordered" evidence="2">
    <location>
        <begin position="461"/>
        <end position="503"/>
    </location>
</feature>
<name>A0AAN6P0U1_9PEZI</name>
<protein>
    <recommendedName>
        <fullName evidence="3">Zn(2)-C6 fungal-type domain-containing protein</fullName>
    </recommendedName>
</protein>
<feature type="compositionally biased region" description="Low complexity" evidence="2">
    <location>
        <begin position="492"/>
        <end position="503"/>
    </location>
</feature>
<accession>A0AAN6P0U1</accession>
<dbReference type="PANTHER" id="PTHR47784:SF4">
    <property type="entry name" value="ZN(II)2CYS6 TRANSCRIPTION FACTOR (EUROFUNG)"/>
    <property type="match status" value="1"/>
</dbReference>
<dbReference type="Gene3D" id="4.10.240.10">
    <property type="entry name" value="Zn(2)-C6 fungal-type DNA-binding domain"/>
    <property type="match status" value="1"/>
</dbReference>
<feature type="region of interest" description="Disordered" evidence="2">
    <location>
        <begin position="315"/>
        <end position="349"/>
    </location>
</feature>
<comment type="caution">
    <text evidence="4">The sequence shown here is derived from an EMBL/GenBank/DDBJ whole genome shotgun (WGS) entry which is preliminary data.</text>
</comment>